<dbReference type="EMBL" id="CAEQ01000849">
    <property type="protein sequence ID" value="CCD12731.1"/>
    <property type="molecule type" value="Genomic_DNA"/>
</dbReference>
<dbReference type="AlphaFoldDB" id="F9W6C6"/>
<proteinExistence type="predicted"/>
<reference evidence="3 4" key="2">
    <citation type="journal article" date="2012" name="Proc. Natl. Acad. Sci. U.S.A.">
        <title>Antigenic diversity is generated by distinct evolutionary mechanisms in African trypanosome species.</title>
        <authorList>
            <person name="Jackson A.P."/>
            <person name="Berry A."/>
            <person name="Aslett M."/>
            <person name="Allison H.C."/>
            <person name="Burton P."/>
            <person name="Vavrova-Anderson J."/>
            <person name="Brown R."/>
            <person name="Browne H."/>
            <person name="Corton N."/>
            <person name="Hauser H."/>
            <person name="Gamble J."/>
            <person name="Gilderthorp R."/>
            <person name="Marcello L."/>
            <person name="McQuillan J."/>
            <person name="Otto T.D."/>
            <person name="Quail M.A."/>
            <person name="Sanders M.J."/>
            <person name="van Tonder A."/>
            <person name="Ginger M.L."/>
            <person name="Field M.C."/>
            <person name="Barry J.D."/>
            <person name="Hertz-Fowler C."/>
            <person name="Berriman M."/>
        </authorList>
    </citation>
    <scope>NUCLEOTIDE SEQUENCE [LARGE SCALE GENOMIC DNA]</scope>
    <source>
        <strain evidence="3 4">IL3000</strain>
    </source>
</reference>
<evidence type="ECO:0000256" key="1">
    <source>
        <dbReference type="SAM" id="MobiDB-lite"/>
    </source>
</evidence>
<comment type="caution">
    <text evidence="3">The sequence shown here is derived from an EMBL/GenBank/DDBJ whole genome shotgun (WGS) entry which is preliminary data.</text>
</comment>
<evidence type="ECO:0000256" key="2">
    <source>
        <dbReference type="SAM" id="SignalP"/>
    </source>
</evidence>
<feature type="signal peptide" evidence="2">
    <location>
        <begin position="1"/>
        <end position="24"/>
    </location>
</feature>
<organism evidence="3 4">
    <name type="scientific">Trypanosoma congolense (strain IL3000)</name>
    <dbReference type="NCBI Taxonomy" id="1068625"/>
    <lineage>
        <taxon>Eukaryota</taxon>
        <taxon>Discoba</taxon>
        <taxon>Euglenozoa</taxon>
        <taxon>Kinetoplastea</taxon>
        <taxon>Metakinetoplastina</taxon>
        <taxon>Trypanosomatida</taxon>
        <taxon>Trypanosomatidae</taxon>
        <taxon>Trypanosoma</taxon>
        <taxon>Nannomonas</taxon>
    </lineage>
</organism>
<keyword evidence="2" id="KW-0732">Signal</keyword>
<dbReference type="Proteomes" id="UP000000702">
    <property type="component" value="Unassembled WGS sequence"/>
</dbReference>
<reference evidence="4" key="1">
    <citation type="submission" date="2011-07" db="EMBL/GenBank/DDBJ databases">
        <title>Divergent evolution of antigenic variation in African trypanosomes.</title>
        <authorList>
            <person name="Jackson A.P."/>
            <person name="Berry A."/>
            <person name="Allison H.C."/>
            <person name="Burton P."/>
            <person name="Anderson J."/>
            <person name="Aslett M."/>
            <person name="Brown R."/>
            <person name="Corton N."/>
            <person name="Harris D."/>
            <person name="Hauser H."/>
            <person name="Gamble J."/>
            <person name="Gilderthorp R."/>
            <person name="McQuillan J."/>
            <person name="Quail M.A."/>
            <person name="Sanders M."/>
            <person name="Van Tonder A."/>
            <person name="Ginger M.L."/>
            <person name="Donelson J.E."/>
            <person name="Field M.C."/>
            <person name="Barry J.D."/>
            <person name="Berriman M."/>
            <person name="Hertz-Fowler C."/>
        </authorList>
    </citation>
    <scope>NUCLEOTIDE SEQUENCE [LARGE SCALE GENOMIC DNA]</scope>
    <source>
        <strain evidence="4">IL3000</strain>
    </source>
</reference>
<keyword evidence="4" id="KW-1185">Reference proteome</keyword>
<feature type="region of interest" description="Disordered" evidence="1">
    <location>
        <begin position="172"/>
        <end position="194"/>
    </location>
</feature>
<evidence type="ECO:0000313" key="3">
    <source>
        <dbReference type="EMBL" id="CCD12731.1"/>
    </source>
</evidence>
<protein>
    <submittedName>
        <fullName evidence="3">WGS project CAEQ00000000 data, annotated contig 1448</fullName>
    </submittedName>
</protein>
<dbReference type="VEuPathDB" id="TriTrypDB:TcIL3000_0_35880"/>
<sequence>MYPNFFRAFTVCYFICFVLLMSLADRLENSIPLTHRPLCCSSENPSDSVIQRPSSIQIKSERLIMLHNPQGLFRHTPPFAFCGESCRNHDVSLSKQPDSGSVTYHFQAHSNVRDFYFFMTRKLQFSLLQTRSHVLQPVALALVPTQAFRLGWWKERSELTVLWERRSNSRSLTGEGQRLGTQSSPTSKVFASCV</sequence>
<feature type="chain" id="PRO_5003389849" evidence="2">
    <location>
        <begin position="25"/>
        <end position="194"/>
    </location>
</feature>
<accession>F9W6C6</accession>
<gene>
    <name evidence="3" type="ORF">TCIL3000_0_35880</name>
</gene>
<evidence type="ECO:0000313" key="4">
    <source>
        <dbReference type="Proteomes" id="UP000000702"/>
    </source>
</evidence>
<name>F9W6C6_TRYCI</name>